<dbReference type="CDD" id="cd06662">
    <property type="entry name" value="SURF1"/>
    <property type="match status" value="1"/>
</dbReference>
<dbReference type="GO" id="GO:0005886">
    <property type="term" value="C:plasma membrane"/>
    <property type="evidence" value="ECO:0007669"/>
    <property type="project" value="UniProtKB-SubCell"/>
</dbReference>
<keyword evidence="4 6" id="KW-1133">Transmembrane helix</keyword>
<feature type="transmembrane region" description="Helical" evidence="6">
    <location>
        <begin position="221"/>
        <end position="240"/>
    </location>
</feature>
<keyword evidence="8" id="KW-1185">Reference proteome</keyword>
<dbReference type="EMBL" id="JABBXH010000006">
    <property type="protein sequence ID" value="NMP33033.1"/>
    <property type="molecule type" value="Genomic_DNA"/>
</dbReference>
<evidence type="ECO:0000256" key="6">
    <source>
        <dbReference type="RuleBase" id="RU363076"/>
    </source>
</evidence>
<evidence type="ECO:0000256" key="2">
    <source>
        <dbReference type="ARBA" id="ARBA00007165"/>
    </source>
</evidence>
<reference evidence="7 8" key="1">
    <citation type="submission" date="2020-04" db="EMBL/GenBank/DDBJ databases">
        <title>Thalassotalea sp. M1531, isolated from the surface of marine red alga.</title>
        <authorList>
            <person name="Pang L."/>
            <person name="Lu D.-C."/>
        </authorList>
    </citation>
    <scope>NUCLEOTIDE SEQUENCE [LARGE SCALE GENOMIC DNA]</scope>
    <source>
        <strain evidence="7 8">M1531</strain>
    </source>
</reference>
<name>A0A7Y0Q835_9GAMM</name>
<comment type="caution">
    <text evidence="7">The sequence shown here is derived from an EMBL/GenBank/DDBJ whole genome shotgun (WGS) entry which is preliminary data.</text>
</comment>
<dbReference type="AlphaFoldDB" id="A0A7Y0Q835"/>
<dbReference type="RefSeq" id="WP_169076357.1">
    <property type="nucleotide sequence ID" value="NZ_JABBXH010000006.1"/>
</dbReference>
<dbReference type="Proteomes" id="UP000568664">
    <property type="component" value="Unassembled WGS sequence"/>
</dbReference>
<evidence type="ECO:0000256" key="5">
    <source>
        <dbReference type="ARBA" id="ARBA00023136"/>
    </source>
</evidence>
<sequence length="248" mass="28463">MGVNRLSSLFRAVNIIWLAITLLVFSGLIKLGLWQAERASEKEVRLSRIEQLLGLEHQPLENVLATIKEQEILNDQPVILNGQFDPEVLIVLDNQSSDGRLGYRVFQLFHHQEELPVLVNLGWVSGSRDRSVLPDIEIIKGTHQLKGNIRYIEPGIVLAEQAYSKNSIPLRVQQVEIEKLGRLFSKQLLPFAVYLDKNEVVGYKKHWQPVVMPPEKHRGYAFQWFSLAIAWLALMIWAAWKNNNKKAN</sequence>
<organism evidence="7 8">
    <name type="scientific">Thalassotalea algicola</name>
    <dbReference type="NCBI Taxonomy" id="2716224"/>
    <lineage>
        <taxon>Bacteria</taxon>
        <taxon>Pseudomonadati</taxon>
        <taxon>Pseudomonadota</taxon>
        <taxon>Gammaproteobacteria</taxon>
        <taxon>Alteromonadales</taxon>
        <taxon>Colwelliaceae</taxon>
        <taxon>Thalassotalea</taxon>
    </lineage>
</organism>
<protein>
    <recommendedName>
        <fullName evidence="6">SURF1-like protein</fullName>
    </recommendedName>
</protein>
<dbReference type="InterPro" id="IPR002994">
    <property type="entry name" value="Surf1/Shy1"/>
</dbReference>
<evidence type="ECO:0000256" key="4">
    <source>
        <dbReference type="ARBA" id="ARBA00022989"/>
    </source>
</evidence>
<dbReference type="Pfam" id="PF02104">
    <property type="entry name" value="SURF1"/>
    <property type="match status" value="1"/>
</dbReference>
<dbReference type="PROSITE" id="PS50895">
    <property type="entry name" value="SURF1"/>
    <property type="match status" value="1"/>
</dbReference>
<dbReference type="PANTHER" id="PTHR23427:SF2">
    <property type="entry name" value="SURFEIT LOCUS PROTEIN 1"/>
    <property type="match status" value="1"/>
</dbReference>
<evidence type="ECO:0000313" key="7">
    <source>
        <dbReference type="EMBL" id="NMP33033.1"/>
    </source>
</evidence>
<keyword evidence="3 6" id="KW-0812">Transmembrane</keyword>
<comment type="similarity">
    <text evidence="2 6">Belongs to the SURF1 family.</text>
</comment>
<evidence type="ECO:0000313" key="8">
    <source>
        <dbReference type="Proteomes" id="UP000568664"/>
    </source>
</evidence>
<accession>A0A7Y0Q835</accession>
<keyword evidence="5 6" id="KW-0472">Membrane</keyword>
<dbReference type="InterPro" id="IPR045214">
    <property type="entry name" value="Surf1/Surf4"/>
</dbReference>
<keyword evidence="6" id="KW-1003">Cell membrane</keyword>
<gene>
    <name evidence="7" type="ORF">HII17_15860</name>
</gene>
<proteinExistence type="inferred from homology"/>
<evidence type="ECO:0000256" key="3">
    <source>
        <dbReference type="ARBA" id="ARBA00022692"/>
    </source>
</evidence>
<evidence type="ECO:0000256" key="1">
    <source>
        <dbReference type="ARBA" id="ARBA00004370"/>
    </source>
</evidence>
<dbReference type="PANTHER" id="PTHR23427">
    <property type="entry name" value="SURFEIT LOCUS PROTEIN"/>
    <property type="match status" value="1"/>
</dbReference>
<feature type="transmembrane region" description="Helical" evidence="6">
    <location>
        <begin position="12"/>
        <end position="33"/>
    </location>
</feature>
<comment type="subcellular location">
    <subcellularLocation>
        <location evidence="6">Cell membrane</location>
        <topology evidence="6">Multi-pass membrane protein</topology>
    </subcellularLocation>
    <subcellularLocation>
        <location evidence="1">Membrane</location>
    </subcellularLocation>
</comment>